<dbReference type="InParanoid" id="G0MBF3"/>
<name>G0MBF3_CAEBE</name>
<protein>
    <submittedName>
        <fullName evidence="2">Uncharacterized protein</fullName>
    </submittedName>
</protein>
<feature type="region of interest" description="Disordered" evidence="1">
    <location>
        <begin position="64"/>
        <end position="106"/>
    </location>
</feature>
<evidence type="ECO:0000256" key="1">
    <source>
        <dbReference type="SAM" id="MobiDB-lite"/>
    </source>
</evidence>
<sequence length="344" mass="40144">MDFTWVKHKEEVEVNNARIFKDYSNLEFASERVQLLERRFETKWFDYLDWKRENPARHIAPAREKKRKLRLEGSDEESSEQNCEFKIKKTKSGPVSDTESDDNEDNAILDAGSMKELEPKPEPELKPAAIPKTISNTVADYSWVDAEDELDVATALAVKDFTQLYRKGERIQLLEKLFENGWLKYCEWRREREFEQEYGSNQDLDFENKYIKDLGVKAPMEKKTSKDENGSNAKKSNIAAWYEMSSSEDEDEEERKSEIDESKSYINSSIDFTSLFAKANSTDDILSSSSIHENNANSLDDEKDEDKTRGEQTIKDKSISEIDKNTSFYYDADDEAEFDKEMEW</sequence>
<dbReference type="AlphaFoldDB" id="G0MBF3"/>
<feature type="compositionally biased region" description="Basic and acidic residues" evidence="1">
    <location>
        <begin position="305"/>
        <end position="318"/>
    </location>
</feature>
<accession>G0MBF3</accession>
<dbReference type="Proteomes" id="UP000008068">
    <property type="component" value="Unassembled WGS sequence"/>
</dbReference>
<reference evidence="3" key="1">
    <citation type="submission" date="2011-07" db="EMBL/GenBank/DDBJ databases">
        <authorList>
            <consortium name="Caenorhabditis brenneri Sequencing and Analysis Consortium"/>
            <person name="Wilson R.K."/>
        </authorList>
    </citation>
    <scope>NUCLEOTIDE SEQUENCE [LARGE SCALE GENOMIC DNA]</scope>
    <source>
        <strain evidence="3">PB2801</strain>
    </source>
</reference>
<feature type="region of interest" description="Disordered" evidence="1">
    <location>
        <begin position="243"/>
        <end position="262"/>
    </location>
</feature>
<gene>
    <name evidence="2" type="ORF">CAEBREN_12973</name>
</gene>
<evidence type="ECO:0000313" key="2">
    <source>
        <dbReference type="EMBL" id="EGT40341.1"/>
    </source>
</evidence>
<organism evidence="3">
    <name type="scientific">Caenorhabditis brenneri</name>
    <name type="common">Nematode worm</name>
    <dbReference type="NCBI Taxonomy" id="135651"/>
    <lineage>
        <taxon>Eukaryota</taxon>
        <taxon>Metazoa</taxon>
        <taxon>Ecdysozoa</taxon>
        <taxon>Nematoda</taxon>
        <taxon>Chromadorea</taxon>
        <taxon>Rhabditida</taxon>
        <taxon>Rhabditina</taxon>
        <taxon>Rhabditomorpha</taxon>
        <taxon>Rhabditoidea</taxon>
        <taxon>Rhabditidae</taxon>
        <taxon>Peloderinae</taxon>
        <taxon>Caenorhabditis</taxon>
    </lineage>
</organism>
<dbReference type="EMBL" id="GL379788">
    <property type="protein sequence ID" value="EGT40341.1"/>
    <property type="molecule type" value="Genomic_DNA"/>
</dbReference>
<keyword evidence="3" id="KW-1185">Reference proteome</keyword>
<proteinExistence type="predicted"/>
<feature type="compositionally biased region" description="Polar residues" evidence="1">
    <location>
        <begin position="287"/>
        <end position="298"/>
    </location>
</feature>
<feature type="region of interest" description="Disordered" evidence="1">
    <location>
        <begin position="287"/>
        <end position="318"/>
    </location>
</feature>
<evidence type="ECO:0000313" key="3">
    <source>
        <dbReference type="Proteomes" id="UP000008068"/>
    </source>
</evidence>
<dbReference type="HOGENOM" id="CLU_807053_0_0_1"/>